<dbReference type="SUPFAM" id="SSF103473">
    <property type="entry name" value="MFS general substrate transporter"/>
    <property type="match status" value="1"/>
</dbReference>
<evidence type="ECO:0000256" key="2">
    <source>
        <dbReference type="ARBA" id="ARBA00022692"/>
    </source>
</evidence>
<gene>
    <name evidence="7" type="ORF">MUN78_13960</name>
</gene>
<dbReference type="InterPro" id="IPR036259">
    <property type="entry name" value="MFS_trans_sf"/>
</dbReference>
<feature type="transmembrane region" description="Helical" evidence="5">
    <location>
        <begin position="339"/>
        <end position="360"/>
    </location>
</feature>
<name>A0ABY4FK60_9MICO</name>
<sequence length="466" mass="47179">MTNAAQQGTIWDPARWGITLGSVALIFLAAIEALAVTTVMPVVSAELEGERLYALAFSGTLATSVIGMVAAGGWSDRSGPRGPLFAAVALFLLGLVVSGIAVDMDVFIAGRLIQGLGVGGQTVSLYVLIARVYPRELHGRIFAAFAAAWVVPSMVGPALAGAAAQFLHWRWAFLGVAALTALSFLLLAAQLRGVSMNRSGETARDPSRDIPSLRAIGGRLLLSIVVAGACVGAGFAAEVPPAAGWAIAGGCLLLIGVAIAPLLPTGTLRARPGLPSVILMRGLVAGAFLSAEAFVPKLLMDRFAFTPVVAGLALTAAALAWSSASFVQGRYGDRIGSTAIVAISVALMAAGILALLLVAVSGRDPWLVVVGWGVAGGGMGLVYPRLTVLTLAFSTPSEEGFNSSALSVSDATGSAFAVAASGLAFLAFPLAGSGFPAVFVAAAAVLALALIPGLRIGDAEPLRAAR</sequence>
<feature type="transmembrane region" description="Helical" evidence="5">
    <location>
        <begin position="141"/>
        <end position="163"/>
    </location>
</feature>
<evidence type="ECO:0000256" key="5">
    <source>
        <dbReference type="SAM" id="Phobius"/>
    </source>
</evidence>
<feature type="transmembrane region" description="Helical" evidence="5">
    <location>
        <begin position="434"/>
        <end position="456"/>
    </location>
</feature>
<feature type="transmembrane region" description="Helical" evidence="5">
    <location>
        <begin position="242"/>
        <end position="262"/>
    </location>
</feature>
<keyword evidence="8" id="KW-1185">Reference proteome</keyword>
<feature type="transmembrane region" description="Helical" evidence="5">
    <location>
        <begin position="169"/>
        <end position="189"/>
    </location>
</feature>
<feature type="transmembrane region" description="Helical" evidence="5">
    <location>
        <begin position="405"/>
        <end position="428"/>
    </location>
</feature>
<evidence type="ECO:0000256" key="1">
    <source>
        <dbReference type="ARBA" id="ARBA00004651"/>
    </source>
</evidence>
<keyword evidence="2 5" id="KW-0812">Transmembrane</keyword>
<comment type="subcellular location">
    <subcellularLocation>
        <location evidence="1">Cell membrane</location>
        <topology evidence="1">Multi-pass membrane protein</topology>
    </subcellularLocation>
</comment>
<dbReference type="EMBL" id="CP095045">
    <property type="protein sequence ID" value="UOQ56761.1"/>
    <property type="molecule type" value="Genomic_DNA"/>
</dbReference>
<proteinExistence type="predicted"/>
<dbReference type="Proteomes" id="UP000831786">
    <property type="component" value="Chromosome"/>
</dbReference>
<organism evidence="7 8">
    <name type="scientific">Leucobacter allii</name>
    <dbReference type="NCBI Taxonomy" id="2932247"/>
    <lineage>
        <taxon>Bacteria</taxon>
        <taxon>Bacillati</taxon>
        <taxon>Actinomycetota</taxon>
        <taxon>Actinomycetes</taxon>
        <taxon>Micrococcales</taxon>
        <taxon>Microbacteriaceae</taxon>
        <taxon>Leucobacter</taxon>
    </lineage>
</organism>
<evidence type="ECO:0000256" key="4">
    <source>
        <dbReference type="ARBA" id="ARBA00023136"/>
    </source>
</evidence>
<feature type="transmembrane region" description="Helical" evidence="5">
    <location>
        <begin position="84"/>
        <end position="102"/>
    </location>
</feature>
<feature type="transmembrane region" description="Helical" evidence="5">
    <location>
        <begin position="366"/>
        <end position="393"/>
    </location>
</feature>
<dbReference type="RefSeq" id="WP_244727211.1">
    <property type="nucleotide sequence ID" value="NZ_CP095045.1"/>
</dbReference>
<keyword evidence="4 5" id="KW-0472">Membrane</keyword>
<feature type="transmembrane region" description="Helical" evidence="5">
    <location>
        <begin position="216"/>
        <end position="236"/>
    </location>
</feature>
<reference evidence="7 8" key="1">
    <citation type="submission" date="2022-04" db="EMBL/GenBank/DDBJ databases">
        <title>Leucobacter sp. isolated from rhizosphere of garlic.</title>
        <authorList>
            <person name="Won M."/>
            <person name="Lee C.-M."/>
            <person name="Woen H.-Y."/>
            <person name="Kwon S.-W."/>
        </authorList>
    </citation>
    <scope>NUCLEOTIDE SEQUENCE [LARGE SCALE GENOMIC DNA]</scope>
    <source>
        <strain evidence="7 8">H21R-40</strain>
    </source>
</reference>
<feature type="transmembrane region" description="Helical" evidence="5">
    <location>
        <begin position="16"/>
        <end position="40"/>
    </location>
</feature>
<evidence type="ECO:0000259" key="6">
    <source>
        <dbReference type="PROSITE" id="PS50850"/>
    </source>
</evidence>
<feature type="transmembrane region" description="Helical" evidence="5">
    <location>
        <begin position="303"/>
        <end position="327"/>
    </location>
</feature>
<dbReference type="InterPro" id="IPR011701">
    <property type="entry name" value="MFS"/>
</dbReference>
<feature type="transmembrane region" description="Helical" evidence="5">
    <location>
        <begin position="108"/>
        <end position="129"/>
    </location>
</feature>
<dbReference type="InterPro" id="IPR020846">
    <property type="entry name" value="MFS_dom"/>
</dbReference>
<accession>A0ABY4FK60</accession>
<evidence type="ECO:0000313" key="8">
    <source>
        <dbReference type="Proteomes" id="UP000831786"/>
    </source>
</evidence>
<dbReference type="Gene3D" id="1.20.1250.20">
    <property type="entry name" value="MFS general substrate transporter like domains"/>
    <property type="match status" value="2"/>
</dbReference>
<dbReference type="PROSITE" id="PS50850">
    <property type="entry name" value="MFS"/>
    <property type="match status" value="1"/>
</dbReference>
<evidence type="ECO:0000256" key="3">
    <source>
        <dbReference type="ARBA" id="ARBA00022989"/>
    </source>
</evidence>
<feature type="transmembrane region" description="Helical" evidence="5">
    <location>
        <begin position="52"/>
        <end position="72"/>
    </location>
</feature>
<dbReference type="PANTHER" id="PTHR23501">
    <property type="entry name" value="MAJOR FACILITATOR SUPERFAMILY"/>
    <property type="match status" value="1"/>
</dbReference>
<feature type="transmembrane region" description="Helical" evidence="5">
    <location>
        <begin position="274"/>
        <end position="291"/>
    </location>
</feature>
<evidence type="ECO:0000313" key="7">
    <source>
        <dbReference type="EMBL" id="UOQ56761.1"/>
    </source>
</evidence>
<protein>
    <submittedName>
        <fullName evidence="7">MFS transporter</fullName>
    </submittedName>
</protein>
<keyword evidence="3 5" id="KW-1133">Transmembrane helix</keyword>
<dbReference type="PANTHER" id="PTHR23501:SF154">
    <property type="entry name" value="MULTIDRUG-EFFLUX TRANSPORTER RV1634-RELATED"/>
    <property type="match status" value="1"/>
</dbReference>
<feature type="domain" description="Major facilitator superfamily (MFS) profile" evidence="6">
    <location>
        <begin position="18"/>
        <end position="461"/>
    </location>
</feature>
<dbReference type="Pfam" id="PF07690">
    <property type="entry name" value="MFS_1"/>
    <property type="match status" value="2"/>
</dbReference>